<dbReference type="EMBL" id="UINC01115131">
    <property type="protein sequence ID" value="SVC85932.1"/>
    <property type="molecule type" value="Genomic_DNA"/>
</dbReference>
<name>A0A382QMG7_9ZZZZ</name>
<protein>
    <recommendedName>
        <fullName evidence="2">VOC domain-containing protein</fullName>
    </recommendedName>
</protein>
<evidence type="ECO:0000313" key="1">
    <source>
        <dbReference type="EMBL" id="SVC85932.1"/>
    </source>
</evidence>
<accession>A0A382QMG7</accession>
<reference evidence="1" key="1">
    <citation type="submission" date="2018-05" db="EMBL/GenBank/DDBJ databases">
        <authorList>
            <person name="Lanie J.A."/>
            <person name="Ng W.-L."/>
            <person name="Kazmierczak K.M."/>
            <person name="Andrzejewski T.M."/>
            <person name="Davidsen T.M."/>
            <person name="Wayne K.J."/>
            <person name="Tettelin H."/>
            <person name="Glass J.I."/>
            <person name="Rusch D."/>
            <person name="Podicherti R."/>
            <person name="Tsui H.-C.T."/>
            <person name="Winkler M.E."/>
        </authorList>
    </citation>
    <scope>NUCLEOTIDE SEQUENCE</scope>
</reference>
<evidence type="ECO:0008006" key="2">
    <source>
        <dbReference type="Google" id="ProtNLM"/>
    </source>
</evidence>
<dbReference type="AlphaFoldDB" id="A0A382QMG7"/>
<sequence length="30" mass="3269">MIDAIKHITIGVADLNDALKLWTGQFGLDV</sequence>
<proteinExistence type="predicted"/>
<feature type="non-terminal residue" evidence="1">
    <location>
        <position position="30"/>
    </location>
</feature>
<organism evidence="1">
    <name type="scientific">marine metagenome</name>
    <dbReference type="NCBI Taxonomy" id="408172"/>
    <lineage>
        <taxon>unclassified sequences</taxon>
        <taxon>metagenomes</taxon>
        <taxon>ecological metagenomes</taxon>
    </lineage>
</organism>
<dbReference type="SUPFAM" id="SSF54593">
    <property type="entry name" value="Glyoxalase/Bleomycin resistance protein/Dihydroxybiphenyl dioxygenase"/>
    <property type="match status" value="1"/>
</dbReference>
<gene>
    <name evidence="1" type="ORF">METZ01_LOCUS338786</name>
</gene>
<dbReference type="InterPro" id="IPR029068">
    <property type="entry name" value="Glyas_Bleomycin-R_OHBP_Dase"/>
</dbReference>